<dbReference type="InterPro" id="IPR050377">
    <property type="entry name" value="Radical_SAM_PqqE_MftC-like"/>
</dbReference>
<dbReference type="Pfam" id="PF04055">
    <property type="entry name" value="Radical_SAM"/>
    <property type="match status" value="1"/>
</dbReference>
<feature type="domain" description="Radical SAM core" evidence="5">
    <location>
        <begin position="23"/>
        <end position="242"/>
    </location>
</feature>
<comment type="caution">
    <text evidence="6">The sequence shown here is derived from an EMBL/GenBank/DDBJ whole genome shotgun (WGS) entry which is preliminary data.</text>
</comment>
<evidence type="ECO:0000313" key="7">
    <source>
        <dbReference type="Proteomes" id="UP000746751"/>
    </source>
</evidence>
<dbReference type="GO" id="GO:0003824">
    <property type="term" value="F:catalytic activity"/>
    <property type="evidence" value="ECO:0007669"/>
    <property type="project" value="InterPro"/>
</dbReference>
<evidence type="ECO:0000256" key="4">
    <source>
        <dbReference type="ARBA" id="ARBA00023014"/>
    </source>
</evidence>
<dbReference type="SUPFAM" id="SSF102114">
    <property type="entry name" value="Radical SAM enzymes"/>
    <property type="match status" value="1"/>
</dbReference>
<keyword evidence="1" id="KW-0949">S-adenosyl-L-methionine</keyword>
<sequence>MFDFSDKGWVEFQDHVRSQARELGTPAFGTFELTPLCNFACKMCYVRLDPKRMRELGRLRTADEWIDMARQALGAGTVGITLTGGEVLTRPDFAEIYEGIVDQGALVSVLSNGSLVDGSVVRLFSTRPPAHLRFTLYGASNETYELLCGVDNGFDRVMSGLRMLQDAGIRFSLAFTETSINIQDFDGVCAIAQDFDVPIVFGTGLVPGVRGTVNSVDNLRVEKPKVLRSNVSFGTNRTGGDREDRLPAMHPFARCRSYRNSFWIDWNGDMEMCSFMSSCKAKPFEDGFALAWRQLLEYLDGIRSPSECADCNHRYLCAACPGVLEAETGSPECVCDRMCSAARTLAQEVGRLKKGVEEHEKGIHGSYHENLCD</sequence>
<dbReference type="PANTHER" id="PTHR11228">
    <property type="entry name" value="RADICAL SAM DOMAIN PROTEIN"/>
    <property type="match status" value="1"/>
</dbReference>
<dbReference type="InterPro" id="IPR007197">
    <property type="entry name" value="rSAM"/>
</dbReference>
<reference evidence="6" key="1">
    <citation type="journal article" date="2021" name="PeerJ">
        <title>Extensive microbial diversity within the chicken gut microbiome revealed by metagenomics and culture.</title>
        <authorList>
            <person name="Gilroy R."/>
            <person name="Ravi A."/>
            <person name="Getino M."/>
            <person name="Pursley I."/>
            <person name="Horton D.L."/>
            <person name="Alikhan N.F."/>
            <person name="Baker D."/>
            <person name="Gharbi K."/>
            <person name="Hall N."/>
            <person name="Watson M."/>
            <person name="Adriaenssens E.M."/>
            <person name="Foster-Nyarko E."/>
            <person name="Jarju S."/>
            <person name="Secka A."/>
            <person name="Antonio M."/>
            <person name="Oren A."/>
            <person name="Chaudhuri R.R."/>
            <person name="La Ragione R."/>
            <person name="Hildebrand F."/>
            <person name="Pallen M.J."/>
        </authorList>
    </citation>
    <scope>NUCLEOTIDE SEQUENCE</scope>
    <source>
        <strain evidence="6">ChiGjej2B2-7701</strain>
    </source>
</reference>
<evidence type="ECO:0000256" key="1">
    <source>
        <dbReference type="ARBA" id="ARBA00022691"/>
    </source>
</evidence>
<evidence type="ECO:0000256" key="3">
    <source>
        <dbReference type="ARBA" id="ARBA00023004"/>
    </source>
</evidence>
<dbReference type="CDD" id="cd01335">
    <property type="entry name" value="Radical_SAM"/>
    <property type="match status" value="1"/>
</dbReference>
<dbReference type="SFLD" id="SFLDS00029">
    <property type="entry name" value="Radical_SAM"/>
    <property type="match status" value="1"/>
</dbReference>
<dbReference type="PROSITE" id="PS51918">
    <property type="entry name" value="RADICAL_SAM"/>
    <property type="match status" value="1"/>
</dbReference>
<dbReference type="SFLD" id="SFLDG01067">
    <property type="entry name" value="SPASM/twitch_domain_containing"/>
    <property type="match status" value="1"/>
</dbReference>
<protein>
    <submittedName>
        <fullName evidence="6">Radical SAM protein</fullName>
    </submittedName>
</protein>
<proteinExistence type="predicted"/>
<dbReference type="InterPro" id="IPR013785">
    <property type="entry name" value="Aldolase_TIM"/>
</dbReference>
<evidence type="ECO:0000313" key="6">
    <source>
        <dbReference type="EMBL" id="HJG30350.1"/>
    </source>
</evidence>
<dbReference type="GO" id="GO:0046872">
    <property type="term" value="F:metal ion binding"/>
    <property type="evidence" value="ECO:0007669"/>
    <property type="project" value="UniProtKB-KW"/>
</dbReference>
<dbReference type="Gene3D" id="3.20.20.70">
    <property type="entry name" value="Aldolase class I"/>
    <property type="match status" value="1"/>
</dbReference>
<dbReference type="GO" id="GO:0051536">
    <property type="term" value="F:iron-sulfur cluster binding"/>
    <property type="evidence" value="ECO:0007669"/>
    <property type="project" value="UniProtKB-KW"/>
</dbReference>
<dbReference type="InterPro" id="IPR058240">
    <property type="entry name" value="rSAM_sf"/>
</dbReference>
<dbReference type="Proteomes" id="UP000746751">
    <property type="component" value="Unassembled WGS sequence"/>
</dbReference>
<name>A0A921IN01_9ACTN</name>
<keyword evidence="4" id="KW-0411">Iron-sulfur</keyword>
<dbReference type="EMBL" id="DYVF01000022">
    <property type="protein sequence ID" value="HJG30350.1"/>
    <property type="molecule type" value="Genomic_DNA"/>
</dbReference>
<evidence type="ECO:0000259" key="5">
    <source>
        <dbReference type="PROSITE" id="PS51918"/>
    </source>
</evidence>
<reference evidence="6" key="2">
    <citation type="submission" date="2021-09" db="EMBL/GenBank/DDBJ databases">
        <authorList>
            <person name="Gilroy R."/>
        </authorList>
    </citation>
    <scope>NUCLEOTIDE SEQUENCE</scope>
    <source>
        <strain evidence="6">ChiGjej2B2-7701</strain>
    </source>
</reference>
<gene>
    <name evidence="6" type="ORF">K8U80_03020</name>
</gene>
<keyword evidence="2" id="KW-0479">Metal-binding</keyword>
<organism evidence="6 7">
    <name type="scientific">Collinsella ihumii</name>
    <dbReference type="NCBI Taxonomy" id="1720204"/>
    <lineage>
        <taxon>Bacteria</taxon>
        <taxon>Bacillati</taxon>
        <taxon>Actinomycetota</taxon>
        <taxon>Coriobacteriia</taxon>
        <taxon>Coriobacteriales</taxon>
        <taxon>Coriobacteriaceae</taxon>
        <taxon>Collinsella</taxon>
    </lineage>
</organism>
<accession>A0A921IN01</accession>
<keyword evidence="3" id="KW-0408">Iron</keyword>
<dbReference type="AlphaFoldDB" id="A0A921IN01"/>
<evidence type="ECO:0000256" key="2">
    <source>
        <dbReference type="ARBA" id="ARBA00022723"/>
    </source>
</evidence>
<dbReference type="PANTHER" id="PTHR11228:SF7">
    <property type="entry name" value="PQQA PEPTIDE CYCLASE"/>
    <property type="match status" value="1"/>
</dbReference>